<gene>
    <name evidence="1" type="ORF">ACIBG2_41350</name>
</gene>
<accession>A0ABW7Z6S5</accession>
<dbReference type="Proteomes" id="UP001612741">
    <property type="component" value="Unassembled WGS sequence"/>
</dbReference>
<dbReference type="RefSeq" id="WP_397089654.1">
    <property type="nucleotide sequence ID" value="NZ_JBITGY010000013.1"/>
</dbReference>
<keyword evidence="2" id="KW-1185">Reference proteome</keyword>
<protein>
    <submittedName>
        <fullName evidence="1">Uncharacterized protein</fullName>
    </submittedName>
</protein>
<name>A0ABW7Z6S5_9ACTN</name>
<sequence length="43" mass="4517">MGSKMLGWGWLTGLAAGFGGHSSHVIKQVEANVDEIGSKSPFE</sequence>
<evidence type="ECO:0000313" key="1">
    <source>
        <dbReference type="EMBL" id="MFI6503890.1"/>
    </source>
</evidence>
<proteinExistence type="predicted"/>
<comment type="caution">
    <text evidence="1">The sequence shown here is derived from an EMBL/GenBank/DDBJ whole genome shotgun (WGS) entry which is preliminary data.</text>
</comment>
<dbReference type="EMBL" id="JBITGY010000013">
    <property type="protein sequence ID" value="MFI6503890.1"/>
    <property type="molecule type" value="Genomic_DNA"/>
</dbReference>
<evidence type="ECO:0000313" key="2">
    <source>
        <dbReference type="Proteomes" id="UP001612741"/>
    </source>
</evidence>
<reference evidence="1 2" key="1">
    <citation type="submission" date="2024-10" db="EMBL/GenBank/DDBJ databases">
        <title>The Natural Products Discovery Center: Release of the First 8490 Sequenced Strains for Exploring Actinobacteria Biosynthetic Diversity.</title>
        <authorList>
            <person name="Kalkreuter E."/>
            <person name="Kautsar S.A."/>
            <person name="Yang D."/>
            <person name="Bader C.D."/>
            <person name="Teijaro C.N."/>
            <person name="Fluegel L."/>
            <person name="Davis C.M."/>
            <person name="Simpson J.R."/>
            <person name="Lauterbach L."/>
            <person name="Steele A.D."/>
            <person name="Gui C."/>
            <person name="Meng S."/>
            <person name="Li G."/>
            <person name="Viehrig K."/>
            <person name="Ye F."/>
            <person name="Su P."/>
            <person name="Kiefer A.F."/>
            <person name="Nichols A."/>
            <person name="Cepeda A.J."/>
            <person name="Yan W."/>
            <person name="Fan B."/>
            <person name="Jiang Y."/>
            <person name="Adhikari A."/>
            <person name="Zheng C.-J."/>
            <person name="Schuster L."/>
            <person name="Cowan T.M."/>
            <person name="Smanski M.J."/>
            <person name="Chevrette M.G."/>
            <person name="De Carvalho L.P.S."/>
            <person name="Shen B."/>
        </authorList>
    </citation>
    <scope>NUCLEOTIDE SEQUENCE [LARGE SCALE GENOMIC DNA]</scope>
    <source>
        <strain evidence="1 2">NPDC050545</strain>
    </source>
</reference>
<organism evidence="1 2">
    <name type="scientific">Nonomuraea typhae</name>
    <dbReference type="NCBI Taxonomy" id="2603600"/>
    <lineage>
        <taxon>Bacteria</taxon>
        <taxon>Bacillati</taxon>
        <taxon>Actinomycetota</taxon>
        <taxon>Actinomycetes</taxon>
        <taxon>Streptosporangiales</taxon>
        <taxon>Streptosporangiaceae</taxon>
        <taxon>Nonomuraea</taxon>
    </lineage>
</organism>